<evidence type="ECO:0000256" key="3">
    <source>
        <dbReference type="ARBA" id="ARBA00022692"/>
    </source>
</evidence>
<evidence type="ECO:0000256" key="1">
    <source>
        <dbReference type="ARBA" id="ARBA00004167"/>
    </source>
</evidence>
<keyword evidence="10" id="KW-1185">Reference proteome</keyword>
<evidence type="ECO:0000256" key="5">
    <source>
        <dbReference type="ARBA" id="ARBA00022989"/>
    </source>
</evidence>
<dbReference type="PROSITE" id="PS01209">
    <property type="entry name" value="LDLRA_1"/>
    <property type="match status" value="1"/>
</dbReference>
<feature type="disulfide bond" evidence="8">
    <location>
        <begin position="519"/>
        <end position="531"/>
    </location>
</feature>
<gene>
    <name evidence="9" type="ORF">DGYR_LOCUS13624</name>
</gene>
<organism evidence="9 10">
    <name type="scientific">Dimorphilus gyrociliatus</name>
    <dbReference type="NCBI Taxonomy" id="2664684"/>
    <lineage>
        <taxon>Eukaryota</taxon>
        <taxon>Metazoa</taxon>
        <taxon>Spiralia</taxon>
        <taxon>Lophotrochozoa</taxon>
        <taxon>Annelida</taxon>
        <taxon>Polychaeta</taxon>
        <taxon>Polychaeta incertae sedis</taxon>
        <taxon>Dinophilidae</taxon>
        <taxon>Dimorphilus</taxon>
    </lineage>
</organism>
<evidence type="ECO:0000256" key="2">
    <source>
        <dbReference type="ARBA" id="ARBA00004308"/>
    </source>
</evidence>
<feature type="disulfide bond" evidence="8">
    <location>
        <begin position="626"/>
        <end position="641"/>
    </location>
</feature>
<evidence type="ECO:0000313" key="10">
    <source>
        <dbReference type="Proteomes" id="UP000549394"/>
    </source>
</evidence>
<dbReference type="InterPro" id="IPR023415">
    <property type="entry name" value="LDLR_class-A_CS"/>
</dbReference>
<dbReference type="SUPFAM" id="SSF57424">
    <property type="entry name" value="LDL receptor-like module"/>
    <property type="match status" value="4"/>
</dbReference>
<comment type="caution">
    <text evidence="9">The sequence shown here is derived from an EMBL/GenBank/DDBJ whole genome shotgun (WGS) entry which is preliminary data.</text>
</comment>
<dbReference type="Pfam" id="PF00057">
    <property type="entry name" value="Ldl_recept_a"/>
    <property type="match status" value="1"/>
</dbReference>
<dbReference type="Gene3D" id="4.10.400.10">
    <property type="entry name" value="Low-density Lipoprotein Receptor"/>
    <property type="match status" value="4"/>
</dbReference>
<accession>A0A7I8WDX5</accession>
<evidence type="ECO:0000256" key="6">
    <source>
        <dbReference type="ARBA" id="ARBA00023136"/>
    </source>
</evidence>
<keyword evidence="3" id="KW-0812">Transmembrane</keyword>
<comment type="caution">
    <text evidence="8">Lacks conserved residue(s) required for the propagation of feature annotation.</text>
</comment>
<dbReference type="EMBL" id="CAJFCJ010000045">
    <property type="protein sequence ID" value="CAD5126378.1"/>
    <property type="molecule type" value="Genomic_DNA"/>
</dbReference>
<feature type="disulfide bond" evidence="8">
    <location>
        <begin position="474"/>
        <end position="486"/>
    </location>
</feature>
<evidence type="ECO:0000256" key="4">
    <source>
        <dbReference type="ARBA" id="ARBA00022737"/>
    </source>
</evidence>
<dbReference type="InterPro" id="IPR050685">
    <property type="entry name" value="LDLR"/>
</dbReference>
<evidence type="ECO:0000313" key="9">
    <source>
        <dbReference type="EMBL" id="CAD5126378.1"/>
    </source>
</evidence>
<keyword evidence="4" id="KW-0677">Repeat</keyword>
<keyword evidence="6" id="KW-0472">Membrane</keyword>
<dbReference type="GO" id="GO:0005886">
    <property type="term" value="C:plasma membrane"/>
    <property type="evidence" value="ECO:0007669"/>
    <property type="project" value="TreeGrafter"/>
</dbReference>
<dbReference type="InterPro" id="IPR036055">
    <property type="entry name" value="LDL_receptor-like_sf"/>
</dbReference>
<protein>
    <submittedName>
        <fullName evidence="9">DgyrCDS14519</fullName>
    </submittedName>
</protein>
<feature type="disulfide bond" evidence="8">
    <location>
        <begin position="481"/>
        <end position="499"/>
    </location>
</feature>
<dbReference type="AlphaFoldDB" id="A0A7I8WDX5"/>
<comment type="subcellular location">
    <subcellularLocation>
        <location evidence="2">Endomembrane system</location>
    </subcellularLocation>
    <subcellularLocation>
        <location evidence="1">Membrane</location>
        <topology evidence="1">Single-pass membrane protein</topology>
    </subcellularLocation>
</comment>
<dbReference type="CDD" id="cd00112">
    <property type="entry name" value="LDLa"/>
    <property type="match status" value="3"/>
</dbReference>
<dbReference type="InterPro" id="IPR002172">
    <property type="entry name" value="LDrepeatLR_classA_rpt"/>
</dbReference>
<dbReference type="GO" id="GO:0016192">
    <property type="term" value="P:vesicle-mediated transport"/>
    <property type="evidence" value="ECO:0007669"/>
    <property type="project" value="UniProtKB-ARBA"/>
</dbReference>
<dbReference type="PRINTS" id="PR00261">
    <property type="entry name" value="LDLRECEPTOR"/>
</dbReference>
<dbReference type="OrthoDB" id="10062665at2759"/>
<sequence>MVSEKKFISHSAKVIGWQVSIEPIAYLTTSDITECEWMCSILTECKTYNIAFDVNIDTVQHKKLCQLLGYDDIHFTVQVCERKRDSYIVEMSSFQKQYYFEMNLNDWLSLIFVSKTFGAYPLMFTFLNRNRIAELLCKFAGKIRIPIEYQQKQMKGKKVQICGELRIHYKTTKYPAFRACKWQNDLLGGCKASLDVRGFIAAAYCANPNTVKDILCLKENAYSFQDGCYVKLKYGRRVSISRAREECQKINSTQFYFSNDEYEFFSQITTGDNRHVGIVKKNIAGKLKIVKDVNEREIFVYDDRKPYEFYAFIFEQQSKYLGECLTIQETLNANNNFHIGNEERCYYLEKVFQFYPVKYTVIPNNCNLNVITETFCKLPYDYGFSLVNRLKNVQFNGCPDHFYHCTMDNICIHSINVCDGTDDCISDGEDEKNCGNIQLFYCDVSSTIAFQLVCDSVYDCPNKLDEVNCETKQCRMNETRCDNMQCIDDGYVCNRERNCFDESDEKCSQERLFDYDYDCLQYDRFKCDRKCLSKEILCNKQWDCLDGRDEKESICAKENAIPPEICKSVENLKSNSCEVVYTSMGNLLTRVHFPYSSLENCNRKSCEMGKYLCNKVGYCISIKQICDGIVHCVYHDDEFDCG</sequence>
<proteinExistence type="predicted"/>
<keyword evidence="5" id="KW-1133">Transmembrane helix</keyword>
<dbReference type="PROSITE" id="PS50068">
    <property type="entry name" value="LDLRA_2"/>
    <property type="match status" value="4"/>
</dbReference>
<dbReference type="GO" id="GO:0012505">
    <property type="term" value="C:endomembrane system"/>
    <property type="evidence" value="ECO:0007669"/>
    <property type="project" value="UniProtKB-SubCell"/>
</dbReference>
<evidence type="ECO:0000256" key="7">
    <source>
        <dbReference type="ARBA" id="ARBA00023157"/>
    </source>
</evidence>
<evidence type="ECO:0000256" key="8">
    <source>
        <dbReference type="PROSITE-ProRule" id="PRU00124"/>
    </source>
</evidence>
<dbReference type="Proteomes" id="UP000549394">
    <property type="component" value="Unassembled WGS sequence"/>
</dbReference>
<keyword evidence="7 8" id="KW-1015">Disulfide bond</keyword>
<dbReference type="PANTHER" id="PTHR24270">
    <property type="entry name" value="LOW-DENSITY LIPOPROTEIN RECEPTOR-RELATED"/>
    <property type="match status" value="1"/>
</dbReference>
<dbReference type="SMART" id="SM00192">
    <property type="entry name" value="LDLa"/>
    <property type="match status" value="5"/>
</dbReference>
<reference evidence="9 10" key="1">
    <citation type="submission" date="2020-08" db="EMBL/GenBank/DDBJ databases">
        <authorList>
            <person name="Hejnol A."/>
        </authorList>
    </citation>
    <scope>NUCLEOTIDE SEQUENCE [LARGE SCALE GENOMIC DNA]</scope>
</reference>
<name>A0A7I8WDX5_9ANNE</name>